<organism evidence="4 5">
    <name type="scientific">Mycolicibacterium neoaurum</name>
    <name type="common">Mycobacterium neoaurum</name>
    <dbReference type="NCBI Taxonomy" id="1795"/>
    <lineage>
        <taxon>Bacteria</taxon>
        <taxon>Bacillati</taxon>
        <taxon>Actinomycetota</taxon>
        <taxon>Actinomycetes</taxon>
        <taxon>Mycobacteriales</taxon>
        <taxon>Mycobacteriaceae</taxon>
        <taxon>Mycolicibacterium</taxon>
    </lineage>
</organism>
<reference evidence="4" key="2">
    <citation type="submission" date="2015-09" db="EMBL/GenBank/DDBJ databases">
        <title>Draft genome sequence of Mycobacterium neoaurum DSM 44074.</title>
        <authorList>
            <person name="Croce O."/>
            <person name="Robert C."/>
            <person name="Raoult D."/>
            <person name="Drancourt M."/>
        </authorList>
    </citation>
    <scope>NUCLEOTIDE SEQUENCE</scope>
    <source>
        <strain evidence="4">DSM 44074</strain>
    </source>
</reference>
<proteinExistence type="inferred from homology"/>
<dbReference type="GO" id="GO:0004519">
    <property type="term" value="F:endonuclease activity"/>
    <property type="evidence" value="ECO:0007669"/>
    <property type="project" value="InterPro"/>
</dbReference>
<dbReference type="GO" id="GO:0008270">
    <property type="term" value="F:zinc ion binding"/>
    <property type="evidence" value="ECO:0007669"/>
    <property type="project" value="InterPro"/>
</dbReference>
<protein>
    <submittedName>
        <fullName evidence="4">REP13E12 repeat-containing protein</fullName>
    </submittedName>
</protein>
<dbReference type="SMART" id="SM00507">
    <property type="entry name" value="HNHc"/>
    <property type="match status" value="1"/>
</dbReference>
<gene>
    <name evidence="4" type="ORF">BN1047_00243</name>
</gene>
<feature type="region of interest" description="Disordered" evidence="2">
    <location>
        <begin position="436"/>
        <end position="457"/>
    </location>
</feature>
<dbReference type="InterPro" id="IPR002711">
    <property type="entry name" value="HNH"/>
</dbReference>
<dbReference type="Pfam" id="PF01844">
    <property type="entry name" value="HNH"/>
    <property type="match status" value="1"/>
</dbReference>
<dbReference type="Proteomes" id="UP000028864">
    <property type="component" value="Unassembled WGS sequence"/>
</dbReference>
<evidence type="ECO:0000259" key="3">
    <source>
        <dbReference type="SMART" id="SM00507"/>
    </source>
</evidence>
<evidence type="ECO:0000256" key="1">
    <source>
        <dbReference type="ARBA" id="ARBA00023450"/>
    </source>
</evidence>
<dbReference type="Pfam" id="PF02720">
    <property type="entry name" value="DUF222"/>
    <property type="match status" value="1"/>
</dbReference>
<evidence type="ECO:0000313" key="5">
    <source>
        <dbReference type="Proteomes" id="UP000028864"/>
    </source>
</evidence>
<comment type="similarity">
    <text evidence="1">Belongs to the Rv1128c/1148c/1588c/1702c/1945/3466 family.</text>
</comment>
<dbReference type="GO" id="GO:0003676">
    <property type="term" value="F:nucleic acid binding"/>
    <property type="evidence" value="ECO:0007669"/>
    <property type="project" value="InterPro"/>
</dbReference>
<feature type="domain" description="HNH nuclease" evidence="3">
    <location>
        <begin position="357"/>
        <end position="409"/>
    </location>
</feature>
<accession>A0AAV2WEN0</accession>
<reference evidence="4" key="1">
    <citation type="submission" date="2014-05" db="EMBL/GenBank/DDBJ databases">
        <authorList>
            <person name="Urmite Genomes"/>
        </authorList>
    </citation>
    <scope>NUCLEOTIDE SEQUENCE</scope>
    <source>
        <strain evidence="4">DSM 44074</strain>
    </source>
</reference>
<name>A0AAV2WEN0_MYCNE</name>
<evidence type="ECO:0000313" key="4">
    <source>
        <dbReference type="EMBL" id="CDQ42391.1"/>
    </source>
</evidence>
<dbReference type="EMBL" id="LK021337">
    <property type="protein sequence ID" value="CDQ42391.1"/>
    <property type="molecule type" value="Genomic_DNA"/>
</dbReference>
<dbReference type="Gene3D" id="1.10.30.50">
    <property type="match status" value="1"/>
</dbReference>
<dbReference type="CDD" id="cd00085">
    <property type="entry name" value="HNHc"/>
    <property type="match status" value="1"/>
</dbReference>
<dbReference type="AlphaFoldDB" id="A0AAV2WEN0"/>
<evidence type="ECO:0000256" key="2">
    <source>
        <dbReference type="SAM" id="MobiDB-lite"/>
    </source>
</evidence>
<dbReference type="InterPro" id="IPR003870">
    <property type="entry name" value="DUF222"/>
</dbReference>
<dbReference type="InterPro" id="IPR003615">
    <property type="entry name" value="HNH_nuc"/>
</dbReference>
<sequence>MWGGARWWVLWGKSVSVMDATYLDAFVDALIDELVPVSPEDDVGPSLGRLVDCPRPVVDDEVLLGVLVAAVSARNLLDVVIASAVAAAERVGVPGRRHLRTGTDLLRLVGMAPGAAARAVRVGRMAPALPALTTAQRVGGIGIEFADAVGKGVTHIDSRTPLSDDDRATVVTKLMVQTTPAEVAAKARAIALDRTAVLPVEQRAVPVAEDTTLNEMTVVQNAEGRFEATLDLDIATGEELCAALDPLCRPVPLPDGSPDPRPINARRAEAIGQVLRTYLSQSRRPMSGGVLPHVTLIRPGVAAAGGDEAVDRLGFAGPVSTVTAELIACDATLTSVVIDHSGVPLDVGHAQRLFTPAIRKALAVRDGGCAHPGCGRPVSWCDAHHIQPWSEGGETSLDNGVLLCRLHHTLIHHGGWQVYLGRDRHPWFIPPHELGEPEPAHLRSHARRTMTDLPTAA</sequence>